<protein>
    <submittedName>
        <fullName evidence="1">Uncharacterized protein</fullName>
    </submittedName>
</protein>
<proteinExistence type="predicted"/>
<keyword evidence="2" id="KW-1185">Reference proteome</keyword>
<dbReference type="EMBL" id="JAUHLN010000006">
    <property type="protein sequence ID" value="MDN4075801.1"/>
    <property type="molecule type" value="Genomic_DNA"/>
</dbReference>
<accession>A0ABT8ED35</accession>
<evidence type="ECO:0000313" key="2">
    <source>
        <dbReference type="Proteomes" id="UP001168694"/>
    </source>
</evidence>
<sequence length="44" mass="4810">MAFLCSVLGVLGIALCNEIKHAYRKKAKAKGPAKSRLRTKNPII</sequence>
<dbReference type="RefSeq" id="WP_290401897.1">
    <property type="nucleotide sequence ID" value="NZ_JAUHLN010000006.1"/>
</dbReference>
<comment type="caution">
    <text evidence="1">The sequence shown here is derived from an EMBL/GenBank/DDBJ whole genome shotgun (WGS) entry which is preliminary data.</text>
</comment>
<evidence type="ECO:0000313" key="1">
    <source>
        <dbReference type="EMBL" id="MDN4075801.1"/>
    </source>
</evidence>
<name>A0ABT8ED35_9BACL</name>
<dbReference type="Proteomes" id="UP001168694">
    <property type="component" value="Unassembled WGS sequence"/>
</dbReference>
<organism evidence="1 2">
    <name type="scientific">Fictibacillus terranigra</name>
    <dbReference type="NCBI Taxonomy" id="3058424"/>
    <lineage>
        <taxon>Bacteria</taxon>
        <taxon>Bacillati</taxon>
        <taxon>Bacillota</taxon>
        <taxon>Bacilli</taxon>
        <taxon>Bacillales</taxon>
        <taxon>Fictibacillaceae</taxon>
        <taxon>Fictibacillus</taxon>
    </lineage>
</organism>
<reference evidence="1" key="1">
    <citation type="submission" date="2023-06" db="EMBL/GenBank/DDBJ databases">
        <title>Draft Genome Sequences of Representative Paenibacillus Polymyxa, Bacillus cereus, Fictibacillus sp., and Brevibacillus agri Strains Isolated from Amazonian Dark Earth.</title>
        <authorList>
            <person name="Pellegrinetti T.A."/>
            <person name="Cunha I.C.M."/>
            <person name="Chaves M.G."/>
            <person name="Freitas A.S."/>
            <person name="Silva A.V.R."/>
            <person name="Tsai S.M."/>
            <person name="Mendes L.W."/>
        </authorList>
    </citation>
    <scope>NUCLEOTIDE SEQUENCE</scope>
    <source>
        <strain evidence="1">CENA-BCM004</strain>
    </source>
</reference>
<gene>
    <name evidence="1" type="ORF">QYF49_22825</name>
</gene>